<evidence type="ECO:0000256" key="1">
    <source>
        <dbReference type="SAM" id="Phobius"/>
    </source>
</evidence>
<organism evidence="2 3">
    <name type="scientific">Plasmodium vinckei vinckei</name>
    <dbReference type="NCBI Taxonomy" id="54757"/>
    <lineage>
        <taxon>Eukaryota</taxon>
        <taxon>Sar</taxon>
        <taxon>Alveolata</taxon>
        <taxon>Apicomplexa</taxon>
        <taxon>Aconoidasida</taxon>
        <taxon>Haemosporida</taxon>
        <taxon>Plasmodiidae</taxon>
        <taxon>Plasmodium</taxon>
        <taxon>Plasmodium (Vinckeia)</taxon>
    </lineage>
</organism>
<reference evidence="2 3" key="1">
    <citation type="submission" date="2013-02" db="EMBL/GenBank/DDBJ databases">
        <title>The Genome Sequence of Plasmodium vinckei vinckei.</title>
        <authorList>
            <consortium name="The Broad Institute Genome Sequencing Platform"/>
            <consortium name="The Broad Institute Genome Sequencing Center for Infectious Disease"/>
            <person name="Neafsey D."/>
            <person name="Cheeseman I."/>
            <person name="Volkman S."/>
            <person name="Adams J."/>
            <person name="Walker B."/>
            <person name="Young S.K."/>
            <person name="Zeng Q."/>
            <person name="Gargeya S."/>
            <person name="Fitzgerald M."/>
            <person name="Haas B."/>
            <person name="Abouelleil A."/>
            <person name="Alvarado L."/>
            <person name="Arachchi H.M."/>
            <person name="Berlin A.M."/>
            <person name="Chapman S.B."/>
            <person name="Dewar J."/>
            <person name="Goldberg J."/>
            <person name="Griggs A."/>
            <person name="Gujja S."/>
            <person name="Hansen M."/>
            <person name="Howarth C."/>
            <person name="Imamovic A."/>
            <person name="Larimer J."/>
            <person name="McCowan C."/>
            <person name="Murphy C."/>
            <person name="Neiman D."/>
            <person name="Pearson M."/>
            <person name="Priest M."/>
            <person name="Roberts A."/>
            <person name="Saif S."/>
            <person name="Shea T."/>
            <person name="Sisk P."/>
            <person name="Sykes S."/>
            <person name="Wortman J."/>
            <person name="Nusbaum C."/>
            <person name="Birren B."/>
        </authorList>
    </citation>
    <scope>NUCLEOTIDE SEQUENCE [LARGE SCALE GENOMIC DNA]</scope>
    <source>
        <strain evidence="3">vinckei</strain>
    </source>
</reference>
<sequence length="161" mass="19181">MIQMYIKILIYVILIYAFLNYKKNRNYVTILLTHDRILTEFDNGNSLYTSNCYTKRKNYKRNKLTNVKDKNDVKSNPTTLSNNNDKYIRENITKNWVIKNTHKQPNLVIPNRNIFLRRALCEYQHKQIVVNKYKVNEIEKSIKSNASLLKDSPPYAINQSF</sequence>
<feature type="transmembrane region" description="Helical" evidence="1">
    <location>
        <begin position="6"/>
        <end position="21"/>
    </location>
</feature>
<protein>
    <submittedName>
        <fullName evidence="2">Uncharacterized protein</fullName>
    </submittedName>
</protein>
<dbReference type="AlphaFoldDB" id="A0A081I973"/>
<proteinExistence type="predicted"/>
<gene>
    <name evidence="2" type="ORF">YYE_04920</name>
</gene>
<dbReference type="Proteomes" id="UP000030681">
    <property type="component" value="Unassembled WGS sequence"/>
</dbReference>
<keyword evidence="1" id="KW-0472">Membrane</keyword>
<evidence type="ECO:0000313" key="3">
    <source>
        <dbReference type="Proteomes" id="UP000030681"/>
    </source>
</evidence>
<dbReference type="EMBL" id="KL446959">
    <property type="protein sequence ID" value="KEG00231.1"/>
    <property type="molecule type" value="Genomic_DNA"/>
</dbReference>
<keyword evidence="1" id="KW-0812">Transmembrane</keyword>
<accession>A0A081I973</accession>
<evidence type="ECO:0000313" key="2">
    <source>
        <dbReference type="EMBL" id="KEG00231.1"/>
    </source>
</evidence>
<keyword evidence="1" id="KW-1133">Transmembrane helix</keyword>
<name>A0A081I973_PLAVN</name>